<evidence type="ECO:0000313" key="5">
    <source>
        <dbReference type="EMBL" id="KWX02722.1"/>
    </source>
</evidence>
<dbReference type="InterPro" id="IPR003399">
    <property type="entry name" value="Mce/MlaD"/>
</dbReference>
<dbReference type="OrthoDB" id="4516955at2"/>
<keyword evidence="1" id="KW-0175">Coiled coil</keyword>
<dbReference type="PANTHER" id="PTHR33371:SF4">
    <property type="entry name" value="INTERMEMBRANE PHOSPHOLIPID TRANSPORT SYSTEM BINDING PROTEIN MLAD"/>
    <property type="match status" value="1"/>
</dbReference>
<dbReference type="RefSeq" id="WP_066889920.1">
    <property type="nucleotide sequence ID" value="NZ_CP171739.1"/>
</dbReference>
<feature type="domain" description="Mammalian cell entry C-terminal" evidence="4">
    <location>
        <begin position="113"/>
        <end position="288"/>
    </location>
</feature>
<gene>
    <name evidence="5" type="ORF">LI90_3765</name>
    <name evidence="6" type="ORF">TH66_13330</name>
    <name evidence="7" type="ORF">TR74_21380</name>
</gene>
<evidence type="ECO:0000259" key="4">
    <source>
        <dbReference type="Pfam" id="PF11887"/>
    </source>
</evidence>
<comment type="caution">
    <text evidence="6">The sequence shown here is derived from an EMBL/GenBank/DDBJ whole genome shotgun (WGS) entry which is preliminary data.</text>
</comment>
<dbReference type="Pfam" id="PF11887">
    <property type="entry name" value="Mce4_CUP1"/>
    <property type="match status" value="1"/>
</dbReference>
<evidence type="ECO:0000313" key="9">
    <source>
        <dbReference type="Proteomes" id="UP000070598"/>
    </source>
</evidence>
<evidence type="ECO:0000313" key="10">
    <source>
        <dbReference type="Proteomes" id="UP000070659"/>
    </source>
</evidence>
<dbReference type="Proteomes" id="UP000070598">
    <property type="component" value="Unassembled WGS sequence"/>
</dbReference>
<evidence type="ECO:0000313" key="8">
    <source>
        <dbReference type="Proteomes" id="UP000070188"/>
    </source>
</evidence>
<dbReference type="InterPro" id="IPR024516">
    <property type="entry name" value="Mce_C"/>
</dbReference>
<evidence type="ECO:0000313" key="6">
    <source>
        <dbReference type="EMBL" id="KWX03769.1"/>
    </source>
</evidence>
<accession>A0A132N0W4</accession>
<reference evidence="6 10" key="2">
    <citation type="submission" date="2015-02" db="EMBL/GenBank/DDBJ databases">
        <title>Physiological reanalysis, assessment of diazotrophy, and genome sequences of multiple isolates of Streptomyces thermoautotrophicus.</title>
        <authorList>
            <person name="MacKellar D.C."/>
            <person name="Lieber L."/>
            <person name="Norman J."/>
            <person name="Bolger A."/>
            <person name="Tobin C."/>
            <person name="Murray J.W."/>
            <person name="Prell J."/>
        </authorList>
    </citation>
    <scope>NUCLEOTIDE SEQUENCE [LARGE SCALE GENOMIC DNA]</scope>
    <source>
        <strain evidence="6 10">UBT1</strain>
    </source>
</reference>
<dbReference type="NCBIfam" id="TIGR00996">
    <property type="entry name" value="Mtu_fam_mce"/>
    <property type="match status" value="1"/>
</dbReference>
<protein>
    <submittedName>
        <fullName evidence="6">Mammalian cell entry protein</fullName>
    </submittedName>
    <submittedName>
        <fullName evidence="5">Virulence factor Mce family protein</fullName>
    </submittedName>
</protein>
<evidence type="ECO:0000256" key="1">
    <source>
        <dbReference type="SAM" id="Coils"/>
    </source>
</evidence>
<dbReference type="PANTHER" id="PTHR33371">
    <property type="entry name" value="INTERMEMBRANE PHOSPHOLIPID TRANSPORT SYSTEM BINDING PROTEIN MLAD-RELATED"/>
    <property type="match status" value="1"/>
</dbReference>
<keyword evidence="8" id="KW-1185">Reference proteome</keyword>
<dbReference type="GO" id="GO:0005576">
    <property type="term" value="C:extracellular region"/>
    <property type="evidence" value="ECO:0007669"/>
    <property type="project" value="TreeGrafter"/>
</dbReference>
<dbReference type="AlphaFoldDB" id="A0A132N0W4"/>
<evidence type="ECO:0000259" key="3">
    <source>
        <dbReference type="Pfam" id="PF02470"/>
    </source>
</evidence>
<dbReference type="EMBL" id="JYIK01001093">
    <property type="protein sequence ID" value="KWX06666.1"/>
    <property type="molecule type" value="Genomic_DNA"/>
</dbReference>
<reference evidence="8" key="3">
    <citation type="submission" date="2015-04" db="EMBL/GenBank/DDBJ databases">
        <title>Physiological reanalysis, assessment of diazotrophy, and genome sequences of multiple isolates of Streptomyces thermoautotrophicus.</title>
        <authorList>
            <person name="MacKellar D.C."/>
            <person name="Lieber L."/>
            <person name="Norman J."/>
            <person name="Bolger A."/>
            <person name="Tobin C."/>
            <person name="Murray J.W."/>
            <person name="Chang R."/>
            <person name="Ford T."/>
            <person name="Nguyen P.Q."/>
            <person name="Woodward J."/>
            <person name="Permingeat H."/>
            <person name="Joshi N.S."/>
            <person name="Silver P.A."/>
            <person name="Usadel B."/>
            <person name="Rutherford A.W."/>
            <person name="Friesen M."/>
            <person name="Prell J."/>
        </authorList>
    </citation>
    <scope>NUCLEOTIDE SEQUENCE [LARGE SCALE GENOMIC DNA]</scope>
    <source>
        <strain evidence="8">H1</strain>
    </source>
</reference>
<dbReference type="PATRIC" id="fig|1469144.10.peg.4039"/>
<dbReference type="STRING" id="1469144.LI90_3765"/>
<reference evidence="9" key="1">
    <citation type="submission" date="2015-02" db="EMBL/GenBank/DDBJ databases">
        <title>Physiological reanalysis, assessment of diazotrophy, and genome sequences of multiple isolates of Streptomyces thermoautotrophicus.</title>
        <authorList>
            <person name="MacKellar D.C."/>
            <person name="Lieber L."/>
            <person name="Norman J."/>
            <person name="Bolger A."/>
            <person name="Tobin C."/>
            <person name="Murray J.W."/>
            <person name="Friesen M."/>
            <person name="Prell J."/>
        </authorList>
    </citation>
    <scope>NUCLEOTIDE SEQUENCE [LARGE SCALE GENOMIC DNA]</scope>
    <source>
        <strain evidence="9">UBT1</strain>
    </source>
</reference>
<dbReference type="Pfam" id="PF02470">
    <property type="entry name" value="MlaD"/>
    <property type="match status" value="1"/>
</dbReference>
<proteinExistence type="predicted"/>
<dbReference type="InterPro" id="IPR052336">
    <property type="entry name" value="MlaD_Phospholipid_Transporter"/>
</dbReference>
<organism evidence="6 10">
    <name type="scientific">Carbonactinospora thermoautotrophica</name>
    <dbReference type="NCBI Taxonomy" id="1469144"/>
    <lineage>
        <taxon>Bacteria</taxon>
        <taxon>Bacillati</taxon>
        <taxon>Actinomycetota</taxon>
        <taxon>Actinomycetes</taxon>
        <taxon>Kitasatosporales</taxon>
        <taxon>Carbonactinosporaceae</taxon>
        <taxon>Carbonactinospora</taxon>
    </lineage>
</organism>
<name>A0A132N0W4_9ACTN</name>
<sequence>MSTRAFRLVALAVVLLLVVSAAVVLRPRRDMVRVTAVFPRTVSVYQGSDVRILGIPVGKVTKITPNGTDVRVEMEYDAKYKVPADAKAVIISPSVVADRYVQLTPVYRGGPVMADGAEIPLERTATPVELDRVFESLNQLNVALGPQGANKDGSLSRLLDTTARNLDGNGAQLNQSIRDVSLAVDTLADNKEAMFGTVRNLQAFVSALAANDQQVREFNARLADVADQLAGERQELAAALRNLAVALAQVSTFVRDNRERLSSDLKGLADVTAILVKQQKALEEILDVAPAALGNLKNAYNPASGTLDTRMSPEMLHDPGLFLCSLLRSTGEKVDCKTLQAAFAKLPPLPLADPDSGVLPPQPGGGNYDKTLGGILGGGNKR</sequence>
<dbReference type="Proteomes" id="UP000070188">
    <property type="component" value="Unassembled WGS sequence"/>
</dbReference>
<evidence type="ECO:0000313" key="7">
    <source>
        <dbReference type="EMBL" id="KWX06666.1"/>
    </source>
</evidence>
<feature type="coiled-coil region" evidence="1">
    <location>
        <begin position="215"/>
        <end position="242"/>
    </location>
</feature>
<evidence type="ECO:0000256" key="2">
    <source>
        <dbReference type="SAM" id="MobiDB-lite"/>
    </source>
</evidence>
<dbReference type="Proteomes" id="UP000070659">
    <property type="component" value="Unassembled WGS sequence"/>
</dbReference>
<feature type="domain" description="Mce/MlaD" evidence="3">
    <location>
        <begin position="32"/>
        <end position="105"/>
    </location>
</feature>
<dbReference type="EMBL" id="JYIJ01000017">
    <property type="protein sequence ID" value="KWX03769.1"/>
    <property type="molecule type" value="Genomic_DNA"/>
</dbReference>
<reference evidence="5" key="4">
    <citation type="submission" date="2015-04" db="EMBL/GenBank/DDBJ databases">
        <title>Physiological reanalysis, assessment of diazotrophy, and genome sequences of multiple isolates of Streptomyces thermoautotrophicus.</title>
        <authorList>
            <person name="MacKellar D.C."/>
            <person name="Lieber L."/>
            <person name="Norman J."/>
            <person name="Bolger A."/>
            <person name="Tobin C."/>
            <person name="Murray J.W."/>
            <person name="Woodward J."/>
            <person name="Friesen M."/>
            <person name="Prell J."/>
        </authorList>
    </citation>
    <scope>NUCLEOTIDE SEQUENCE [LARGE SCALE GENOMIC DNA]</scope>
    <source>
        <strain evidence="5">H1</strain>
    </source>
</reference>
<dbReference type="InterPro" id="IPR005693">
    <property type="entry name" value="Mce"/>
</dbReference>
<feature type="region of interest" description="Disordered" evidence="2">
    <location>
        <begin position="355"/>
        <end position="382"/>
    </location>
</feature>
<dbReference type="EMBL" id="LAXD01000001">
    <property type="protein sequence ID" value="KWX02722.1"/>
    <property type="molecule type" value="Genomic_DNA"/>
</dbReference>